<dbReference type="OMA" id="FSIAGNE"/>
<dbReference type="GO" id="GO:0033691">
    <property type="term" value="F:sialic acid binding"/>
    <property type="evidence" value="ECO:0007669"/>
    <property type="project" value="TreeGrafter"/>
</dbReference>
<keyword evidence="2" id="KW-1003">Cell membrane</keyword>
<comment type="subcellular location">
    <subcellularLocation>
        <location evidence="1">Cell membrane</location>
        <topology evidence="1">Single-pass type I membrane protein</topology>
    </subcellularLocation>
</comment>
<reference evidence="9" key="1">
    <citation type="submission" date="2025-08" db="UniProtKB">
        <authorList>
            <consortium name="Ensembl"/>
        </authorList>
    </citation>
    <scope>IDENTIFICATION</scope>
</reference>
<dbReference type="Proteomes" id="UP000694545">
    <property type="component" value="Unplaced"/>
</dbReference>
<evidence type="ECO:0000313" key="9">
    <source>
        <dbReference type="Ensembl" id="ENSVKKP00000003103.1"/>
    </source>
</evidence>
<dbReference type="Ensembl" id="ENSVKKT00000003192.1">
    <property type="protein sequence ID" value="ENSVKKP00000003103.1"/>
    <property type="gene ID" value="ENSVKKG00000002401.1"/>
</dbReference>
<dbReference type="Pfam" id="PF24518">
    <property type="entry name" value="Ig_CD22"/>
    <property type="match status" value="1"/>
</dbReference>
<dbReference type="PANTHER" id="PTHR46958">
    <property type="entry name" value="B-CELL RECEPTOR CD22"/>
    <property type="match status" value="1"/>
</dbReference>
<dbReference type="PANTHER" id="PTHR46958:SF1">
    <property type="entry name" value="B-CELL RECEPTOR CD22"/>
    <property type="match status" value="1"/>
</dbReference>
<dbReference type="GO" id="GO:0042113">
    <property type="term" value="P:B cell activation"/>
    <property type="evidence" value="ECO:0007669"/>
    <property type="project" value="TreeGrafter"/>
</dbReference>
<evidence type="ECO:0000256" key="1">
    <source>
        <dbReference type="ARBA" id="ARBA00004251"/>
    </source>
</evidence>
<keyword evidence="3" id="KW-0732">Signal</keyword>
<dbReference type="GO" id="GO:0007155">
    <property type="term" value="P:cell adhesion"/>
    <property type="evidence" value="ECO:0007669"/>
    <property type="project" value="UniProtKB-KW"/>
</dbReference>
<dbReference type="GO" id="GO:0009897">
    <property type="term" value="C:external side of plasma membrane"/>
    <property type="evidence" value="ECO:0007669"/>
    <property type="project" value="TreeGrafter"/>
</dbReference>
<evidence type="ECO:0000313" key="10">
    <source>
        <dbReference type="Proteomes" id="UP000694545"/>
    </source>
</evidence>
<dbReference type="InterPro" id="IPR013783">
    <property type="entry name" value="Ig-like_fold"/>
</dbReference>
<keyword evidence="7" id="KW-0393">Immunoglobulin domain</keyword>
<sequence>MFSIAGNESPLSINPSSLTAWKGSCVLIPCQISEVCNLGKVNRLAVAWYFEPLEDNVPRENNGHLLYDSSKTSEDLITSTSPDFRGLVRFVGNLSNRDCSLIVSQLQMNESGSYTAYIVDSNDNWRLKWHLNATVKIAGKSFAEQLVFLFFPCKSRASAETEKLSKYYLQDLDQ</sequence>
<name>A0A8D2IML1_VARKO</name>
<reference evidence="9" key="2">
    <citation type="submission" date="2025-09" db="UniProtKB">
        <authorList>
            <consortium name="Ensembl"/>
        </authorList>
    </citation>
    <scope>IDENTIFICATION</scope>
</reference>
<keyword evidence="5" id="KW-0130">Cell adhesion</keyword>
<dbReference type="GO" id="GO:0070062">
    <property type="term" value="C:extracellular exosome"/>
    <property type="evidence" value="ECO:0007669"/>
    <property type="project" value="TreeGrafter"/>
</dbReference>
<dbReference type="GO" id="GO:0050859">
    <property type="term" value="P:negative regulation of B cell receptor signaling pathway"/>
    <property type="evidence" value="ECO:0007669"/>
    <property type="project" value="TreeGrafter"/>
</dbReference>
<protein>
    <recommendedName>
        <fullName evidence="8">B-cell receptor CD22 first Ig-like domain-containing protein</fullName>
    </recommendedName>
</protein>
<feature type="domain" description="B-cell receptor CD22 first Ig-like" evidence="8">
    <location>
        <begin position="22"/>
        <end position="136"/>
    </location>
</feature>
<dbReference type="GO" id="GO:0019903">
    <property type="term" value="F:protein phosphatase binding"/>
    <property type="evidence" value="ECO:0007669"/>
    <property type="project" value="TreeGrafter"/>
</dbReference>
<evidence type="ECO:0000256" key="7">
    <source>
        <dbReference type="ARBA" id="ARBA00023319"/>
    </source>
</evidence>
<keyword evidence="6" id="KW-0325">Glycoprotein</keyword>
<evidence type="ECO:0000256" key="5">
    <source>
        <dbReference type="ARBA" id="ARBA00022889"/>
    </source>
</evidence>
<evidence type="ECO:0000259" key="8">
    <source>
        <dbReference type="Pfam" id="PF24518"/>
    </source>
</evidence>
<dbReference type="AlphaFoldDB" id="A0A8D2IML1"/>
<dbReference type="SUPFAM" id="SSF48726">
    <property type="entry name" value="Immunoglobulin"/>
    <property type="match status" value="1"/>
</dbReference>
<dbReference type="InterPro" id="IPR036179">
    <property type="entry name" value="Ig-like_dom_sf"/>
</dbReference>
<keyword evidence="4" id="KW-0677">Repeat</keyword>
<evidence type="ECO:0000256" key="2">
    <source>
        <dbReference type="ARBA" id="ARBA00022475"/>
    </source>
</evidence>
<dbReference type="GO" id="GO:0042609">
    <property type="term" value="F:CD4 receptor binding"/>
    <property type="evidence" value="ECO:0007669"/>
    <property type="project" value="TreeGrafter"/>
</dbReference>
<accession>A0A8D2IML1</accession>
<dbReference type="GO" id="GO:0005769">
    <property type="term" value="C:early endosome"/>
    <property type="evidence" value="ECO:0007669"/>
    <property type="project" value="TreeGrafter"/>
</dbReference>
<organism evidence="9 10">
    <name type="scientific">Varanus komodoensis</name>
    <name type="common">Komodo dragon</name>
    <dbReference type="NCBI Taxonomy" id="61221"/>
    <lineage>
        <taxon>Eukaryota</taxon>
        <taxon>Metazoa</taxon>
        <taxon>Chordata</taxon>
        <taxon>Craniata</taxon>
        <taxon>Vertebrata</taxon>
        <taxon>Euteleostomi</taxon>
        <taxon>Lepidosauria</taxon>
        <taxon>Squamata</taxon>
        <taxon>Bifurcata</taxon>
        <taxon>Unidentata</taxon>
        <taxon>Episquamata</taxon>
        <taxon>Toxicofera</taxon>
        <taxon>Anguimorpha</taxon>
        <taxon>Paleoanguimorpha</taxon>
        <taxon>Varanoidea</taxon>
        <taxon>Varanidae</taxon>
        <taxon>Varanus</taxon>
    </lineage>
</organism>
<keyword evidence="2" id="KW-0472">Membrane</keyword>
<evidence type="ECO:0000256" key="3">
    <source>
        <dbReference type="ARBA" id="ARBA00022729"/>
    </source>
</evidence>
<dbReference type="Gene3D" id="2.60.40.10">
    <property type="entry name" value="Immunoglobulins"/>
    <property type="match status" value="1"/>
</dbReference>
<evidence type="ECO:0000256" key="4">
    <source>
        <dbReference type="ARBA" id="ARBA00022737"/>
    </source>
</evidence>
<dbReference type="GO" id="GO:0030888">
    <property type="term" value="P:regulation of B cell proliferation"/>
    <property type="evidence" value="ECO:0007669"/>
    <property type="project" value="TreeGrafter"/>
</dbReference>
<proteinExistence type="predicted"/>
<keyword evidence="10" id="KW-1185">Reference proteome</keyword>
<dbReference type="InterPro" id="IPR056386">
    <property type="entry name" value="Ig_CD22"/>
</dbReference>
<evidence type="ECO:0000256" key="6">
    <source>
        <dbReference type="ARBA" id="ARBA00023180"/>
    </source>
</evidence>
<dbReference type="GO" id="GO:0055037">
    <property type="term" value="C:recycling endosome"/>
    <property type="evidence" value="ECO:0007669"/>
    <property type="project" value="TreeGrafter"/>
</dbReference>